<proteinExistence type="inferred from homology"/>
<dbReference type="PANTHER" id="PTHR15462">
    <property type="entry name" value="SERINE PROTEASE"/>
    <property type="match status" value="1"/>
</dbReference>
<evidence type="ECO:0000256" key="10">
    <source>
        <dbReference type="SAM" id="SignalP"/>
    </source>
</evidence>
<dbReference type="PRINTS" id="PR00839">
    <property type="entry name" value="V8PROTEASE"/>
</dbReference>
<feature type="compositionally biased region" description="Low complexity" evidence="8">
    <location>
        <begin position="329"/>
        <end position="345"/>
    </location>
</feature>
<evidence type="ECO:0000256" key="6">
    <source>
        <dbReference type="ARBA" id="ARBA00023026"/>
    </source>
</evidence>
<reference evidence="13" key="1">
    <citation type="submission" date="2017-03" db="EMBL/GenBank/DDBJ databases">
        <title>Phytopthora megakarya and P. palmivora, two closely related causual agents of cacao black pod achieved similar genome size and gene model numbers by different mechanisms.</title>
        <authorList>
            <person name="Ali S."/>
            <person name="Shao J."/>
            <person name="Larry D.J."/>
            <person name="Kronmiller B."/>
            <person name="Shen D."/>
            <person name="Strem M.D."/>
            <person name="Melnick R.L."/>
            <person name="Guiltinan M.J."/>
            <person name="Tyler B.M."/>
            <person name="Meinhardt L.W."/>
            <person name="Bailey B.A."/>
        </authorList>
    </citation>
    <scope>NUCLEOTIDE SEQUENCE [LARGE SCALE GENOMIC DNA]</scope>
    <source>
        <strain evidence="13">zdho120</strain>
    </source>
</reference>
<keyword evidence="5 7" id="KW-0720">Serine protease</keyword>
<dbReference type="SUPFAM" id="SSF50494">
    <property type="entry name" value="Trypsin-like serine proteases"/>
    <property type="match status" value="1"/>
</dbReference>
<dbReference type="GO" id="GO:0006508">
    <property type="term" value="P:proteolysis"/>
    <property type="evidence" value="ECO:0007669"/>
    <property type="project" value="UniProtKB-KW"/>
</dbReference>
<dbReference type="EMBL" id="NBNE01002845">
    <property type="protein sequence ID" value="OWZ09275.1"/>
    <property type="molecule type" value="Genomic_DNA"/>
</dbReference>
<dbReference type="InterPro" id="IPR009003">
    <property type="entry name" value="Peptidase_S1_PA"/>
</dbReference>
<evidence type="ECO:0000256" key="5">
    <source>
        <dbReference type="ARBA" id="ARBA00022825"/>
    </source>
</evidence>
<dbReference type="InterPro" id="IPR001254">
    <property type="entry name" value="Trypsin_dom"/>
</dbReference>
<feature type="region of interest" description="Disordered" evidence="8">
    <location>
        <begin position="317"/>
        <end position="368"/>
    </location>
</feature>
<name>A0A225VVA1_9STRA</name>
<evidence type="ECO:0000256" key="3">
    <source>
        <dbReference type="ARBA" id="ARBA00022729"/>
    </source>
</evidence>
<keyword evidence="13" id="KW-1185">Reference proteome</keyword>
<feature type="signal peptide" evidence="10">
    <location>
        <begin position="1"/>
        <end position="38"/>
    </location>
</feature>
<evidence type="ECO:0000256" key="8">
    <source>
        <dbReference type="SAM" id="MobiDB-lite"/>
    </source>
</evidence>
<evidence type="ECO:0000259" key="11">
    <source>
        <dbReference type="Pfam" id="PF00089"/>
    </source>
</evidence>
<dbReference type="EC" id="3.4.21.-" evidence="7"/>
<evidence type="ECO:0000256" key="1">
    <source>
        <dbReference type="ARBA" id="ARBA00008764"/>
    </source>
</evidence>
<dbReference type="Proteomes" id="UP000198211">
    <property type="component" value="Unassembled WGS sequence"/>
</dbReference>
<keyword evidence="3 10" id="KW-0732">Signal</keyword>
<evidence type="ECO:0000256" key="9">
    <source>
        <dbReference type="SAM" id="Phobius"/>
    </source>
</evidence>
<feature type="transmembrane region" description="Helical" evidence="9">
    <location>
        <begin position="373"/>
        <end position="399"/>
    </location>
</feature>
<feature type="compositionally biased region" description="Polar residues" evidence="8">
    <location>
        <begin position="346"/>
        <end position="355"/>
    </location>
</feature>
<sequence length="406" mass="44100">MHSLLLPRFQRRRQTRHALSIWLLWCIILSVIAHGGNSFNTSSIRKHLQQRPVKSADQPSPSIPAQHEVRRLSIFGKDGRRQVSDPTSYPYTTVGLLRWNTNVVCTGTLVASNMVLTAAECVLDSNGELRDTSNASSTFTLPQTTQAQTATVTRVHKQSDFWTKWTQNTYVLVELDEELGTRNGILHLPTAKSFEQDKPMNVQLVGYGSNLDAGECFQLCTIHFPSEINGPEYMIHHDCDVSAKRSPGSPMLIRSTDLITYAVGIHTNAIGVDPIEDNVTKTYPSYNDTAANRGVLGSFVQPQLSYLLQQIASPSTVKATDAPENNTPSSSSSSLFAGSASNSHSQEQNDQQDAGSASSSASSSSASVSSPQLGIAATAAYSCIGLVCASWIAIIFVAARRIRANR</sequence>
<keyword evidence="4 7" id="KW-0378">Hydrolase</keyword>
<feature type="compositionally biased region" description="Low complexity" evidence="8">
    <location>
        <begin position="356"/>
        <end position="368"/>
    </location>
</feature>
<keyword evidence="9" id="KW-1133">Transmembrane helix</keyword>
<comment type="similarity">
    <text evidence="1 7">Belongs to the peptidase S1B family.</text>
</comment>
<evidence type="ECO:0000313" key="13">
    <source>
        <dbReference type="Proteomes" id="UP000198211"/>
    </source>
</evidence>
<evidence type="ECO:0000256" key="7">
    <source>
        <dbReference type="RuleBase" id="RU004296"/>
    </source>
</evidence>
<dbReference type="Gene3D" id="2.40.10.10">
    <property type="entry name" value="Trypsin-like serine proteases"/>
    <property type="match status" value="2"/>
</dbReference>
<feature type="domain" description="Peptidase S1" evidence="11">
    <location>
        <begin position="86"/>
        <end position="214"/>
    </location>
</feature>
<keyword evidence="6" id="KW-0843">Virulence</keyword>
<dbReference type="OrthoDB" id="10037376at2759"/>
<dbReference type="GO" id="GO:0004252">
    <property type="term" value="F:serine-type endopeptidase activity"/>
    <property type="evidence" value="ECO:0007669"/>
    <property type="project" value="InterPro"/>
</dbReference>
<dbReference type="PANTHER" id="PTHR15462:SF8">
    <property type="entry name" value="SERINE PROTEASE"/>
    <property type="match status" value="1"/>
</dbReference>
<feature type="compositionally biased region" description="Polar residues" evidence="8">
    <location>
        <begin position="317"/>
        <end position="328"/>
    </location>
</feature>
<dbReference type="InterPro" id="IPR043504">
    <property type="entry name" value="Peptidase_S1_PA_chymotrypsin"/>
</dbReference>
<dbReference type="Pfam" id="PF00089">
    <property type="entry name" value="Trypsin"/>
    <property type="match status" value="1"/>
</dbReference>
<dbReference type="InterPro" id="IPR008256">
    <property type="entry name" value="Peptidase_S1B"/>
</dbReference>
<organism evidence="12 13">
    <name type="scientific">Phytophthora megakarya</name>
    <dbReference type="NCBI Taxonomy" id="4795"/>
    <lineage>
        <taxon>Eukaryota</taxon>
        <taxon>Sar</taxon>
        <taxon>Stramenopiles</taxon>
        <taxon>Oomycota</taxon>
        <taxon>Peronosporomycetes</taxon>
        <taxon>Peronosporales</taxon>
        <taxon>Peronosporaceae</taxon>
        <taxon>Phytophthora</taxon>
    </lineage>
</organism>
<evidence type="ECO:0000256" key="2">
    <source>
        <dbReference type="ARBA" id="ARBA00022670"/>
    </source>
</evidence>
<keyword evidence="2 7" id="KW-0645">Protease</keyword>
<keyword evidence="9" id="KW-0812">Transmembrane</keyword>
<gene>
    <name evidence="12" type="ORF">PHMEG_00018047</name>
</gene>
<evidence type="ECO:0000256" key="4">
    <source>
        <dbReference type="ARBA" id="ARBA00022801"/>
    </source>
</evidence>
<dbReference type="AlphaFoldDB" id="A0A225VVA1"/>
<comment type="caution">
    <text evidence="12">The sequence shown here is derived from an EMBL/GenBank/DDBJ whole genome shotgun (WGS) entry which is preliminary data.</text>
</comment>
<keyword evidence="9" id="KW-0472">Membrane</keyword>
<feature type="chain" id="PRO_5012804760" description="Serine protease" evidence="10">
    <location>
        <begin position="39"/>
        <end position="406"/>
    </location>
</feature>
<protein>
    <recommendedName>
        <fullName evidence="7">Serine protease</fullName>
        <ecNumber evidence="7">3.4.21.-</ecNumber>
    </recommendedName>
</protein>
<evidence type="ECO:0000313" key="12">
    <source>
        <dbReference type="EMBL" id="OWZ09275.1"/>
    </source>
</evidence>
<dbReference type="InterPro" id="IPR050966">
    <property type="entry name" value="Glutamyl_endopeptidase"/>
</dbReference>
<accession>A0A225VVA1</accession>